<dbReference type="RefSeq" id="WP_198576367.1">
    <property type="nucleotide sequence ID" value="NZ_JADWOX010000007.1"/>
</dbReference>
<evidence type="ECO:0000313" key="5">
    <source>
        <dbReference type="Proteomes" id="UP000639859"/>
    </source>
</evidence>
<name>A0ABS0SXW9_9CAUL</name>
<proteinExistence type="predicted"/>
<evidence type="ECO:0000256" key="3">
    <source>
        <dbReference type="ARBA" id="ARBA00023219"/>
    </source>
</evidence>
<evidence type="ECO:0000313" key="4">
    <source>
        <dbReference type="EMBL" id="MBI1684454.1"/>
    </source>
</evidence>
<keyword evidence="5" id="KW-1185">Reference proteome</keyword>
<comment type="subcellular location">
    <subcellularLocation>
        <location evidence="1">Virion</location>
    </subcellularLocation>
</comment>
<dbReference type="Pfam" id="PF12236">
    <property type="entry name" value="Head-tail_con"/>
    <property type="match status" value="1"/>
</dbReference>
<accession>A0ABS0SXW9</accession>
<dbReference type="InterPro" id="IPR020991">
    <property type="entry name" value="Connector_podovirus"/>
</dbReference>
<keyword evidence="3" id="KW-0231">Viral genome packaging</keyword>
<dbReference type="EMBL" id="JADWOX010000007">
    <property type="protein sequence ID" value="MBI1684454.1"/>
    <property type="molecule type" value="Genomic_DNA"/>
</dbReference>
<dbReference type="Proteomes" id="UP000639859">
    <property type="component" value="Unassembled WGS sequence"/>
</dbReference>
<comment type="caution">
    <text evidence="4">The sequence shown here is derived from an EMBL/GenBank/DDBJ whole genome shotgun (WGS) entry which is preliminary data.</text>
</comment>
<sequence>MAADWKAIIRQRDHLKAIRALRDSEFQLIADYYMPRKTFEVAPQKGQLRPRLVTTSVPQRALADSAAFLVGYLIDHTRPFVKPNVARGLVAAGRQTELDDASLDYLDGVSWSVFDRMMLPQSGFLQSVSRLAIELRGFGTGVLWTGRKRGFGPVYQARPFRRCWMSSDENDQIDTVYYEWCLPAWQVVQQYPAAKGVDKIAELANDPKREQTDVTLLHAVEPRRTGRALQAGSDKPFASVVIAVDYEGAVLEESGYDSFPYSVPRLGVEEGSAYGTGDAWRALPDAMVLNALQRDVEAGVGLRVRPPMFSPARLFGKPIDRRPGALNVYDETGLGFQTLKDAIQYMPVGGDVGIGSDYMQMLERRIEQAFMTDWMRLPDNGQRTATEINDRRDTRLRAMAALIPGVDRDLMGVCASRTLDVMVAEGQLAPPTEQLSEVEVDWDYAGPLAIAQQMGQVGIFERILGLAERVAQIDSREVATVAMGEGLRASADALGAPVGMMRSRTAVAEIRAEDDRRAEEKHQAETAATAAAALRDGGQGVQTLVAADQMQNQERMAA</sequence>
<organism evidence="4 5">
    <name type="scientific">Caulobacter hibisci</name>
    <dbReference type="NCBI Taxonomy" id="2035993"/>
    <lineage>
        <taxon>Bacteria</taxon>
        <taxon>Pseudomonadati</taxon>
        <taxon>Pseudomonadota</taxon>
        <taxon>Alphaproteobacteria</taxon>
        <taxon>Caulobacterales</taxon>
        <taxon>Caulobacteraceae</taxon>
        <taxon>Caulobacter</taxon>
    </lineage>
</organism>
<protein>
    <submittedName>
        <fullName evidence="4">Uncharacterized protein</fullName>
    </submittedName>
</protein>
<gene>
    <name evidence="4" type="ORF">I4Q42_12320</name>
</gene>
<keyword evidence="2" id="KW-1188">Viral release from host cell</keyword>
<evidence type="ECO:0000256" key="2">
    <source>
        <dbReference type="ARBA" id="ARBA00022612"/>
    </source>
</evidence>
<reference evidence="4 5" key="1">
    <citation type="submission" date="2020-11" db="EMBL/GenBank/DDBJ databases">
        <title>genome sequence of strain KACC 18849.</title>
        <authorList>
            <person name="Gao J."/>
            <person name="Zhang X."/>
        </authorList>
    </citation>
    <scope>NUCLEOTIDE SEQUENCE [LARGE SCALE GENOMIC DNA]</scope>
    <source>
        <strain evidence="4 5">KACC 18849</strain>
    </source>
</reference>
<evidence type="ECO:0000256" key="1">
    <source>
        <dbReference type="ARBA" id="ARBA00004328"/>
    </source>
</evidence>